<organism evidence="1 2">
    <name type="scientific">Gossypium armourianum</name>
    <dbReference type="NCBI Taxonomy" id="34283"/>
    <lineage>
        <taxon>Eukaryota</taxon>
        <taxon>Viridiplantae</taxon>
        <taxon>Streptophyta</taxon>
        <taxon>Embryophyta</taxon>
        <taxon>Tracheophyta</taxon>
        <taxon>Spermatophyta</taxon>
        <taxon>Magnoliopsida</taxon>
        <taxon>eudicotyledons</taxon>
        <taxon>Gunneridae</taxon>
        <taxon>Pentapetalae</taxon>
        <taxon>rosids</taxon>
        <taxon>malvids</taxon>
        <taxon>Malvales</taxon>
        <taxon>Malvaceae</taxon>
        <taxon>Malvoideae</taxon>
        <taxon>Gossypium</taxon>
    </lineage>
</organism>
<protein>
    <submittedName>
        <fullName evidence="1">Uncharacterized protein</fullName>
    </submittedName>
</protein>
<dbReference type="EMBL" id="JABFAE010000001">
    <property type="protein sequence ID" value="MBA0822273.1"/>
    <property type="molecule type" value="Genomic_DNA"/>
</dbReference>
<dbReference type="Proteomes" id="UP000593575">
    <property type="component" value="Unassembled WGS sequence"/>
</dbReference>
<dbReference type="AlphaFoldDB" id="A0A7J9IKA9"/>
<reference evidence="1 2" key="1">
    <citation type="journal article" date="2019" name="Genome Biol. Evol.">
        <title>Insights into the evolution of the New World diploid cottons (Gossypium, subgenus Houzingenia) based on genome sequencing.</title>
        <authorList>
            <person name="Grover C.E."/>
            <person name="Arick M.A. 2nd"/>
            <person name="Thrash A."/>
            <person name="Conover J.L."/>
            <person name="Sanders W.S."/>
            <person name="Peterson D.G."/>
            <person name="Frelichowski J.E."/>
            <person name="Scheffler J.A."/>
            <person name="Scheffler B.E."/>
            <person name="Wendel J.F."/>
        </authorList>
    </citation>
    <scope>NUCLEOTIDE SEQUENCE [LARGE SCALE GENOMIC DNA]</scope>
    <source>
        <strain evidence="1">6</strain>
        <tissue evidence="1">Leaf</tissue>
    </source>
</reference>
<name>A0A7J9IKA9_9ROSI</name>
<evidence type="ECO:0000313" key="1">
    <source>
        <dbReference type="EMBL" id="MBA0822273.1"/>
    </source>
</evidence>
<accession>A0A7J9IKA9</accession>
<keyword evidence="2" id="KW-1185">Reference proteome</keyword>
<proteinExistence type="predicted"/>
<evidence type="ECO:0000313" key="2">
    <source>
        <dbReference type="Proteomes" id="UP000593575"/>
    </source>
</evidence>
<sequence length="43" mass="5342">MLKLLLMLQGRRSEQVRYRIHFISHSPYGQRQRPPRTDLRFEM</sequence>
<comment type="caution">
    <text evidence="1">The sequence shown here is derived from an EMBL/GenBank/DDBJ whole genome shotgun (WGS) entry which is preliminary data.</text>
</comment>
<gene>
    <name evidence="1" type="ORF">Goarm_019083</name>
</gene>